<comment type="caution">
    <text evidence="3">The sequence shown here is derived from an EMBL/GenBank/DDBJ whole genome shotgun (WGS) entry which is preliminary data.</text>
</comment>
<reference evidence="3" key="1">
    <citation type="journal article" date="2021" name="Open Biol.">
        <title>Shared evolutionary footprints suggest mitochondrial oxidative damage underlies multiple complex I losses in fungi.</title>
        <authorList>
            <person name="Schikora-Tamarit M.A."/>
            <person name="Marcet-Houben M."/>
            <person name="Nosek J."/>
            <person name="Gabaldon T."/>
        </authorList>
    </citation>
    <scope>NUCLEOTIDE SEQUENCE</scope>
    <source>
        <strain evidence="3">CBS6341</strain>
    </source>
</reference>
<feature type="compositionally biased region" description="Low complexity" evidence="1">
    <location>
        <begin position="536"/>
        <end position="555"/>
    </location>
</feature>
<feature type="compositionally biased region" description="Basic and acidic residues" evidence="1">
    <location>
        <begin position="322"/>
        <end position="331"/>
    </location>
</feature>
<feature type="region of interest" description="Disordered" evidence="1">
    <location>
        <begin position="413"/>
        <end position="469"/>
    </location>
</feature>
<feature type="compositionally biased region" description="Low complexity" evidence="1">
    <location>
        <begin position="1"/>
        <end position="16"/>
    </location>
</feature>
<name>A0A9P8PMX6_9ASCO</name>
<feature type="compositionally biased region" description="Acidic residues" evidence="1">
    <location>
        <begin position="424"/>
        <end position="445"/>
    </location>
</feature>
<feature type="compositionally biased region" description="Polar residues" evidence="1">
    <location>
        <begin position="413"/>
        <end position="422"/>
    </location>
</feature>
<feature type="compositionally biased region" description="Polar residues" evidence="1">
    <location>
        <begin position="340"/>
        <end position="354"/>
    </location>
</feature>
<feature type="compositionally biased region" description="Basic and acidic residues" evidence="1">
    <location>
        <begin position="158"/>
        <end position="191"/>
    </location>
</feature>
<feature type="compositionally biased region" description="Basic and acidic residues" evidence="1">
    <location>
        <begin position="268"/>
        <end position="283"/>
    </location>
</feature>
<evidence type="ECO:0000313" key="4">
    <source>
        <dbReference type="Proteomes" id="UP000769528"/>
    </source>
</evidence>
<dbReference type="EMBL" id="JAEUBF010000782">
    <property type="protein sequence ID" value="KAH3675032.1"/>
    <property type="molecule type" value="Genomic_DNA"/>
</dbReference>
<proteinExistence type="predicted"/>
<reference evidence="3" key="2">
    <citation type="submission" date="2021-01" db="EMBL/GenBank/DDBJ databases">
        <authorList>
            <person name="Schikora-Tamarit M.A."/>
        </authorList>
    </citation>
    <scope>NUCLEOTIDE SEQUENCE</scope>
    <source>
        <strain evidence="3">CBS6341</strain>
    </source>
</reference>
<feature type="compositionally biased region" description="Basic and acidic residues" evidence="1">
    <location>
        <begin position="244"/>
        <end position="259"/>
    </location>
</feature>
<dbReference type="OrthoDB" id="5576775at2759"/>
<feature type="region of interest" description="Disordered" evidence="1">
    <location>
        <begin position="1"/>
        <end position="357"/>
    </location>
</feature>
<feature type="compositionally biased region" description="Low complexity" evidence="1">
    <location>
        <begin position="24"/>
        <end position="35"/>
    </location>
</feature>
<dbReference type="AlphaFoldDB" id="A0A9P8PMX6"/>
<gene>
    <name evidence="3" type="ORF">WICMUC_002864</name>
</gene>
<evidence type="ECO:0000313" key="3">
    <source>
        <dbReference type="EMBL" id="KAH3675032.1"/>
    </source>
</evidence>
<dbReference type="Proteomes" id="UP000769528">
    <property type="component" value="Unassembled WGS sequence"/>
</dbReference>
<feature type="compositionally biased region" description="Polar residues" evidence="1">
    <location>
        <begin position="41"/>
        <end position="55"/>
    </location>
</feature>
<sequence>MTENQSISISSLLSGSGKEEKQSPQNIAPAQNNPPNRKDQSQTPQSEQPRYNNETIVIISDTEDDLPISQPIQTQAAKPVPIEPQNETIQIDDDDTSLTEEKEVTIKRNVAEQSSKNPKKSEAVKPKRIYKPRTQEKKDDDGASTDQPKPKRKYKPRTPKDPKINEEDKLKTQESKTQETDSKDERNERTPSKTLNINDILNGNDDRATKESTPQNSLPPIAKSLPISNNEVIQGASQASSKADSNDNNEKKTKKEIKPKSKAAPKTKKVESKDGKATNEKTKPVSRSKKKDDIAPTASKSSKSSTSAASTKKPSIPSNTSKKGDKKEAKGSEPNVPLTYEQQQNQNLKQTIPNVSLPPPRLIEIELEEEAAEPIIALHVPLSTKEIEPGSTQVVFNVMKMAEDTYGWNKVHPNSSKFQNLLNDDADDMDIDDDDEEDDEEEPQEPEPKVDGRKSQKGKPKIGQYDYEDPFIDDTEMLWEEQRASTKDGFFVFYGPLVEEGKSAKIEKIDGKVKRTRKRVANTTLNSASNKKKSKTSGNSTNANTSNQSTPNPSTHDQLKTLAPIAPLPKE</sequence>
<evidence type="ECO:0000256" key="1">
    <source>
        <dbReference type="SAM" id="MobiDB-lite"/>
    </source>
</evidence>
<accession>A0A9P8PMX6</accession>
<keyword evidence="4" id="KW-1185">Reference proteome</keyword>
<feature type="domain" description="Hpc2-related" evidence="2">
    <location>
        <begin position="454"/>
        <end position="494"/>
    </location>
</feature>
<feature type="compositionally biased region" description="Basic and acidic residues" evidence="1">
    <location>
        <begin position="99"/>
        <end position="110"/>
    </location>
</feature>
<dbReference type="Pfam" id="PF08729">
    <property type="entry name" value="HUN"/>
    <property type="match status" value="1"/>
</dbReference>
<feature type="compositionally biased region" description="Low complexity" evidence="1">
    <location>
        <begin position="295"/>
        <end position="315"/>
    </location>
</feature>
<dbReference type="InterPro" id="IPR014840">
    <property type="entry name" value="HRD"/>
</dbReference>
<feature type="compositionally biased region" description="Polar residues" evidence="1">
    <location>
        <begin position="226"/>
        <end position="243"/>
    </location>
</feature>
<protein>
    <recommendedName>
        <fullName evidence="2">Hpc2-related domain-containing protein</fullName>
    </recommendedName>
</protein>
<organism evidence="3 4">
    <name type="scientific">Wickerhamomyces mucosus</name>
    <dbReference type="NCBI Taxonomy" id="1378264"/>
    <lineage>
        <taxon>Eukaryota</taxon>
        <taxon>Fungi</taxon>
        <taxon>Dikarya</taxon>
        <taxon>Ascomycota</taxon>
        <taxon>Saccharomycotina</taxon>
        <taxon>Saccharomycetes</taxon>
        <taxon>Phaffomycetales</taxon>
        <taxon>Wickerhamomycetaceae</taxon>
        <taxon>Wickerhamomyces</taxon>
    </lineage>
</organism>
<feature type="region of interest" description="Disordered" evidence="1">
    <location>
        <begin position="517"/>
        <end position="571"/>
    </location>
</feature>
<evidence type="ECO:0000259" key="2">
    <source>
        <dbReference type="Pfam" id="PF08729"/>
    </source>
</evidence>